<evidence type="ECO:0000313" key="2">
    <source>
        <dbReference type="EMBL" id="CUG89590.1"/>
    </source>
</evidence>
<dbReference type="Proteomes" id="UP000051952">
    <property type="component" value="Unassembled WGS sequence"/>
</dbReference>
<evidence type="ECO:0000313" key="3">
    <source>
        <dbReference type="Proteomes" id="UP000051952"/>
    </source>
</evidence>
<feature type="compositionally biased region" description="Polar residues" evidence="1">
    <location>
        <begin position="353"/>
        <end position="365"/>
    </location>
</feature>
<feature type="region of interest" description="Disordered" evidence="1">
    <location>
        <begin position="342"/>
        <end position="365"/>
    </location>
</feature>
<evidence type="ECO:0000256" key="1">
    <source>
        <dbReference type="SAM" id="MobiDB-lite"/>
    </source>
</evidence>
<protein>
    <submittedName>
        <fullName evidence="2">Uncharacterized protein</fullName>
    </submittedName>
</protein>
<sequence length="438" mass="45553">MGTCASCTSTSDNRDKSQLSLSGGSAGDITHSRNYLRTNHPQHSAGSDGITHALEEATAIPAGLPRIPKAARSLESETLMTMRTASPGMVGCDTTLEDPAGYVSVPLKRLSVSSPLGVTAEGQSGSGSSMGPRRYFRSNDQQTPVKDLPFLVNGQQKSGSMTSSRLPTNASGSMSSRIANPLTATVYHELHQQQLAVVRDRVEKQMSKHMSKSNSMMPSMHGSTRLGGSTASSLMVNANNSGVAALYHPRRRSSGARSDKSLSQSLKVTSSQQQPQATTAPNPGHSFATAGGASIGGATMIIAAQTSGDGADAIQLVRPVSAQLRDNVGNWLLQQPSFFAPDPIPDETPSDAPMQSVSGDSNPYGETSTSLVATGATGAESATASLFGGGGGRDSEVASPGLIDFGYECVSASLHQHFPVLSMPVFQNSAFPDAECDY</sequence>
<feature type="compositionally biased region" description="Polar residues" evidence="1">
    <location>
        <begin position="116"/>
        <end position="129"/>
    </location>
</feature>
<dbReference type="EMBL" id="CYKH01001751">
    <property type="protein sequence ID" value="CUG89590.1"/>
    <property type="molecule type" value="Genomic_DNA"/>
</dbReference>
<accession>A0A0S4JGX6</accession>
<organism evidence="2 3">
    <name type="scientific">Bodo saltans</name>
    <name type="common">Flagellated protozoan</name>
    <dbReference type="NCBI Taxonomy" id="75058"/>
    <lineage>
        <taxon>Eukaryota</taxon>
        <taxon>Discoba</taxon>
        <taxon>Euglenozoa</taxon>
        <taxon>Kinetoplastea</taxon>
        <taxon>Metakinetoplastina</taxon>
        <taxon>Eubodonida</taxon>
        <taxon>Bodonidae</taxon>
        <taxon>Bodo</taxon>
    </lineage>
</organism>
<dbReference type="AlphaFoldDB" id="A0A0S4JGX6"/>
<keyword evidence="3" id="KW-1185">Reference proteome</keyword>
<gene>
    <name evidence="2" type="ORF">BSAL_22210</name>
</gene>
<reference evidence="3" key="1">
    <citation type="submission" date="2015-09" db="EMBL/GenBank/DDBJ databases">
        <authorList>
            <consortium name="Pathogen Informatics"/>
        </authorList>
    </citation>
    <scope>NUCLEOTIDE SEQUENCE [LARGE SCALE GENOMIC DNA]</scope>
    <source>
        <strain evidence="3">Lake Konstanz</strain>
    </source>
</reference>
<feature type="compositionally biased region" description="Low complexity" evidence="1">
    <location>
        <begin position="269"/>
        <end position="281"/>
    </location>
</feature>
<name>A0A0S4JGX6_BODSA</name>
<feature type="region of interest" description="Disordered" evidence="1">
    <location>
        <begin position="246"/>
        <end position="291"/>
    </location>
</feature>
<feature type="region of interest" description="Disordered" evidence="1">
    <location>
        <begin position="1"/>
        <end position="31"/>
    </location>
</feature>
<dbReference type="VEuPathDB" id="TriTrypDB:BSAL_22210"/>
<feature type="region of interest" description="Disordered" evidence="1">
    <location>
        <begin position="116"/>
        <end position="174"/>
    </location>
</feature>
<feature type="compositionally biased region" description="Polar residues" evidence="1">
    <location>
        <begin position="1"/>
        <end position="11"/>
    </location>
</feature>
<proteinExistence type="predicted"/>
<feature type="region of interest" description="Disordered" evidence="1">
    <location>
        <begin position="209"/>
        <end position="230"/>
    </location>
</feature>
<feature type="compositionally biased region" description="Low complexity" evidence="1">
    <location>
        <begin position="212"/>
        <end position="221"/>
    </location>
</feature>
<feature type="compositionally biased region" description="Polar residues" evidence="1">
    <location>
        <begin position="153"/>
        <end position="174"/>
    </location>
</feature>